<dbReference type="PROSITE" id="PS50977">
    <property type="entry name" value="HTH_TETR_2"/>
    <property type="match status" value="1"/>
</dbReference>
<dbReference type="Proteomes" id="UP001163166">
    <property type="component" value="Chromosome"/>
</dbReference>
<evidence type="ECO:0000313" key="7">
    <source>
        <dbReference type="Proteomes" id="UP001163166"/>
    </source>
</evidence>
<dbReference type="PANTHER" id="PTHR30055:SF234">
    <property type="entry name" value="HTH-TYPE TRANSCRIPTIONAL REGULATOR BETI"/>
    <property type="match status" value="1"/>
</dbReference>
<evidence type="ECO:0000256" key="4">
    <source>
        <dbReference type="PROSITE-ProRule" id="PRU00335"/>
    </source>
</evidence>
<dbReference type="RefSeq" id="WP_264073525.1">
    <property type="nucleotide sequence ID" value="NZ_CP076676.1"/>
</dbReference>
<reference evidence="6" key="1">
    <citation type="journal article" date="2022" name="Biol. Control">
        <title>In silico genomic analysis of Rhodopseudomonas palustris strains revealed potential biocontrol agents and crop yield enhancers.</title>
        <authorList>
            <person name="Surachat K."/>
            <person name="Kantachote D."/>
            <person name="Deachamag P."/>
            <person name="Wonglapsuwan M."/>
        </authorList>
    </citation>
    <scope>NUCLEOTIDE SEQUENCE</scope>
    <source>
        <strain evidence="6">TLS06</strain>
    </source>
</reference>
<dbReference type="EMBL" id="CP076676">
    <property type="protein sequence ID" value="UYO37808.1"/>
    <property type="molecule type" value="Genomic_DNA"/>
</dbReference>
<accession>A0AAX3DT43</accession>
<keyword evidence="1" id="KW-0805">Transcription regulation</keyword>
<dbReference type="SUPFAM" id="SSF48498">
    <property type="entry name" value="Tetracyclin repressor-like, C-terminal domain"/>
    <property type="match status" value="1"/>
</dbReference>
<dbReference type="PANTHER" id="PTHR30055">
    <property type="entry name" value="HTH-TYPE TRANSCRIPTIONAL REGULATOR RUTR"/>
    <property type="match status" value="1"/>
</dbReference>
<dbReference type="InterPro" id="IPR009057">
    <property type="entry name" value="Homeodomain-like_sf"/>
</dbReference>
<proteinExistence type="predicted"/>
<feature type="domain" description="HTH tetR-type" evidence="5">
    <location>
        <begin position="9"/>
        <end position="69"/>
    </location>
</feature>
<dbReference type="InterPro" id="IPR036271">
    <property type="entry name" value="Tet_transcr_reg_TetR-rel_C_sf"/>
</dbReference>
<sequence length="225" mass="24721">MTLSTTTLESRRRGLVTAAHALIRESGGAGFSMIQLAKRAGVSPATPYNLVGTKADLLRLVVRDEFAAFETRLATRLPGSPLAQLEAAIDLVVKHYCAEPAFYRGLYAAMQGEHAAELRGMMLAEGQQLWCAMVRTAVDAGEIERVIDDEAFTEVLLRAMASTTEAWLAVNWSRKRFAQEMYLATRLLLLGVVTKKARSRITAEFASSRRTSARKPARTSRTAKS</sequence>
<dbReference type="GO" id="GO:0003700">
    <property type="term" value="F:DNA-binding transcription factor activity"/>
    <property type="evidence" value="ECO:0007669"/>
    <property type="project" value="TreeGrafter"/>
</dbReference>
<gene>
    <name evidence="6" type="ORF">KQX62_13750</name>
</gene>
<dbReference type="Gene3D" id="1.10.357.10">
    <property type="entry name" value="Tetracycline Repressor, domain 2"/>
    <property type="match status" value="1"/>
</dbReference>
<dbReference type="InterPro" id="IPR001647">
    <property type="entry name" value="HTH_TetR"/>
</dbReference>
<evidence type="ECO:0000256" key="1">
    <source>
        <dbReference type="ARBA" id="ARBA00023015"/>
    </source>
</evidence>
<keyword evidence="3" id="KW-0804">Transcription</keyword>
<dbReference type="GO" id="GO:0000976">
    <property type="term" value="F:transcription cis-regulatory region binding"/>
    <property type="evidence" value="ECO:0007669"/>
    <property type="project" value="TreeGrafter"/>
</dbReference>
<organism evidence="6 7">
    <name type="scientific">Rhodopseudomonas palustris</name>
    <dbReference type="NCBI Taxonomy" id="1076"/>
    <lineage>
        <taxon>Bacteria</taxon>
        <taxon>Pseudomonadati</taxon>
        <taxon>Pseudomonadota</taxon>
        <taxon>Alphaproteobacteria</taxon>
        <taxon>Hyphomicrobiales</taxon>
        <taxon>Nitrobacteraceae</taxon>
        <taxon>Rhodopseudomonas</taxon>
    </lineage>
</organism>
<evidence type="ECO:0000256" key="3">
    <source>
        <dbReference type="ARBA" id="ARBA00023163"/>
    </source>
</evidence>
<evidence type="ECO:0000259" key="5">
    <source>
        <dbReference type="PROSITE" id="PS50977"/>
    </source>
</evidence>
<evidence type="ECO:0000256" key="2">
    <source>
        <dbReference type="ARBA" id="ARBA00023125"/>
    </source>
</evidence>
<name>A0AAX3DT43_RHOPL</name>
<dbReference type="InterPro" id="IPR050109">
    <property type="entry name" value="HTH-type_TetR-like_transc_reg"/>
</dbReference>
<evidence type="ECO:0000313" key="6">
    <source>
        <dbReference type="EMBL" id="UYO37808.1"/>
    </source>
</evidence>
<dbReference type="SUPFAM" id="SSF46689">
    <property type="entry name" value="Homeodomain-like"/>
    <property type="match status" value="1"/>
</dbReference>
<dbReference type="AlphaFoldDB" id="A0AAX3DT43"/>
<keyword evidence="2 4" id="KW-0238">DNA-binding</keyword>
<protein>
    <submittedName>
        <fullName evidence="6">TetR/AcrR family transcriptional regulator</fullName>
    </submittedName>
</protein>
<feature type="DNA-binding region" description="H-T-H motif" evidence="4">
    <location>
        <begin position="32"/>
        <end position="51"/>
    </location>
</feature>